<protein>
    <recommendedName>
        <fullName evidence="4">Rod shape-determining protein MreD</fullName>
    </recommendedName>
</protein>
<reference evidence="2 3" key="1">
    <citation type="submission" date="2022-11" db="EMBL/GenBank/DDBJ databases">
        <title>Host association and intracellularity evolved multiple times independently in the Rickettsiales.</title>
        <authorList>
            <person name="Castelli M."/>
            <person name="Nardi T."/>
            <person name="Gammuto L."/>
            <person name="Bellinzona G."/>
            <person name="Sabaneyeva E."/>
            <person name="Potekhin A."/>
            <person name="Serra V."/>
            <person name="Petroni G."/>
            <person name="Sassera D."/>
        </authorList>
    </citation>
    <scope>NUCLEOTIDE SEQUENCE [LARGE SCALE GENOMIC DNA]</scope>
    <source>
        <strain evidence="2 3">NDG2</strain>
    </source>
</reference>
<evidence type="ECO:0000256" key="1">
    <source>
        <dbReference type="SAM" id="Phobius"/>
    </source>
</evidence>
<keyword evidence="1" id="KW-1133">Transmembrane helix</keyword>
<accession>A0ABZ0ULV9</accession>
<keyword evidence="3" id="KW-1185">Reference proteome</keyword>
<evidence type="ECO:0000313" key="2">
    <source>
        <dbReference type="EMBL" id="WPX96709.1"/>
    </source>
</evidence>
<sequence>MKLSIKLKANLFIIFVILAQSTPFSFNVMPGHLPELLSLVIYITYSLNKEALGYFNLVLISLLNDMIKLNYIGTSVMQYFVYAFYIDKLKRIYIHENLLIEWVGFALLNIVLLPCKYSLLNFIRGSDVIFTVIAFEKTLITIACFPAIYYFINKLVK</sequence>
<proteinExistence type="predicted"/>
<keyword evidence="1" id="KW-0472">Membrane</keyword>
<feature type="transmembrane region" description="Helical" evidence="1">
    <location>
        <begin position="129"/>
        <end position="152"/>
    </location>
</feature>
<dbReference type="Proteomes" id="UP001327219">
    <property type="component" value="Chromosome"/>
</dbReference>
<organism evidence="2 3">
    <name type="scientific">Candidatus Bandiella euplotis</name>
    <dbReference type="NCBI Taxonomy" id="1664265"/>
    <lineage>
        <taxon>Bacteria</taxon>
        <taxon>Pseudomonadati</taxon>
        <taxon>Pseudomonadota</taxon>
        <taxon>Alphaproteobacteria</taxon>
        <taxon>Rickettsiales</taxon>
        <taxon>Candidatus Midichloriaceae</taxon>
        <taxon>Candidatus Bandiella</taxon>
    </lineage>
</organism>
<dbReference type="EMBL" id="CP110820">
    <property type="protein sequence ID" value="WPX96709.1"/>
    <property type="molecule type" value="Genomic_DNA"/>
</dbReference>
<feature type="transmembrane region" description="Helical" evidence="1">
    <location>
        <begin position="7"/>
        <end position="26"/>
    </location>
</feature>
<name>A0ABZ0ULV9_9RICK</name>
<gene>
    <name evidence="2" type="ORF">Bandiella_00831</name>
</gene>
<feature type="transmembrane region" description="Helical" evidence="1">
    <location>
        <begin position="69"/>
        <end position="86"/>
    </location>
</feature>
<evidence type="ECO:0008006" key="4">
    <source>
        <dbReference type="Google" id="ProtNLM"/>
    </source>
</evidence>
<keyword evidence="1" id="KW-0812">Transmembrane</keyword>
<evidence type="ECO:0000313" key="3">
    <source>
        <dbReference type="Proteomes" id="UP001327219"/>
    </source>
</evidence>
<feature type="transmembrane region" description="Helical" evidence="1">
    <location>
        <begin position="98"/>
        <end position="123"/>
    </location>
</feature>
<dbReference type="RefSeq" id="WP_323732443.1">
    <property type="nucleotide sequence ID" value="NZ_CP110820.1"/>
</dbReference>